<protein>
    <submittedName>
        <fullName evidence="1">8724_t:CDS:1</fullName>
    </submittedName>
</protein>
<comment type="caution">
    <text evidence="1">The sequence shown here is derived from an EMBL/GenBank/DDBJ whole genome shotgun (WGS) entry which is preliminary data.</text>
</comment>
<keyword evidence="2" id="KW-1185">Reference proteome</keyword>
<evidence type="ECO:0000313" key="1">
    <source>
        <dbReference type="EMBL" id="CAG8740954.1"/>
    </source>
</evidence>
<organism evidence="1 2">
    <name type="scientific">Gigaspora margarita</name>
    <dbReference type="NCBI Taxonomy" id="4874"/>
    <lineage>
        <taxon>Eukaryota</taxon>
        <taxon>Fungi</taxon>
        <taxon>Fungi incertae sedis</taxon>
        <taxon>Mucoromycota</taxon>
        <taxon>Glomeromycotina</taxon>
        <taxon>Glomeromycetes</taxon>
        <taxon>Diversisporales</taxon>
        <taxon>Gigasporaceae</taxon>
        <taxon>Gigaspora</taxon>
    </lineage>
</organism>
<proteinExistence type="predicted"/>
<sequence>MDESKWEKFTKDIKNRINGRNTDAKLSITDEKTLNKKWHNLNFTIKQAAVRHTYKQMRRFHAFSQTATNLYKVLPNINKLLRLLLHIPFPFSKQYITTEINRLISTINGLAQCNIVKINKQNLSPYKSQPLMLALKKYRKAIWQARNTENNNVHRTELTTISKKDLATSQTILH</sequence>
<name>A0ABN7V7P1_GIGMA</name>
<reference evidence="1 2" key="1">
    <citation type="submission" date="2021-06" db="EMBL/GenBank/DDBJ databases">
        <authorList>
            <person name="Kallberg Y."/>
            <person name="Tangrot J."/>
            <person name="Rosling A."/>
        </authorList>
    </citation>
    <scope>NUCLEOTIDE SEQUENCE [LARGE SCALE GENOMIC DNA]</scope>
    <source>
        <strain evidence="1 2">120-4 pot B 10/14</strain>
    </source>
</reference>
<evidence type="ECO:0000313" key="2">
    <source>
        <dbReference type="Proteomes" id="UP000789901"/>
    </source>
</evidence>
<accession>A0ABN7V7P1</accession>
<gene>
    <name evidence="1" type="ORF">GMARGA_LOCUS15375</name>
</gene>
<dbReference type="Proteomes" id="UP000789901">
    <property type="component" value="Unassembled WGS sequence"/>
</dbReference>
<dbReference type="EMBL" id="CAJVQB010010553">
    <property type="protein sequence ID" value="CAG8740954.1"/>
    <property type="molecule type" value="Genomic_DNA"/>
</dbReference>